<dbReference type="GO" id="GO:0006302">
    <property type="term" value="P:double-strand break repair"/>
    <property type="evidence" value="ECO:0007669"/>
    <property type="project" value="TreeGrafter"/>
</dbReference>
<evidence type="ECO:0000313" key="5">
    <source>
        <dbReference type="EMBL" id="CAB4132060.1"/>
    </source>
</evidence>
<feature type="compositionally biased region" description="Acidic residues" evidence="3">
    <location>
        <begin position="264"/>
        <end position="279"/>
    </location>
</feature>
<keyword evidence="5" id="KW-0548">Nucleotidyltransferase</keyword>
<evidence type="ECO:0000256" key="1">
    <source>
        <dbReference type="ARBA" id="ARBA00022705"/>
    </source>
</evidence>
<keyword evidence="1" id="KW-0235">DNA replication</keyword>
<dbReference type="Gene3D" id="1.10.150.20">
    <property type="entry name" value="5' to 3' exonuclease, C-terminal subdomain"/>
    <property type="match status" value="1"/>
</dbReference>
<dbReference type="PANTHER" id="PTHR10133:SF27">
    <property type="entry name" value="DNA POLYMERASE NU"/>
    <property type="match status" value="1"/>
</dbReference>
<accession>A0A6J5LGJ6</accession>
<dbReference type="InterPro" id="IPR043502">
    <property type="entry name" value="DNA/RNA_pol_sf"/>
</dbReference>
<reference evidence="5" key="1">
    <citation type="submission" date="2020-04" db="EMBL/GenBank/DDBJ databases">
        <authorList>
            <person name="Chiriac C."/>
            <person name="Salcher M."/>
            <person name="Ghai R."/>
            <person name="Kavagutti S V."/>
        </authorList>
    </citation>
    <scope>NUCLEOTIDE SEQUENCE</scope>
</reference>
<organism evidence="5">
    <name type="scientific">uncultured Caudovirales phage</name>
    <dbReference type="NCBI Taxonomy" id="2100421"/>
    <lineage>
        <taxon>Viruses</taxon>
        <taxon>Duplodnaviria</taxon>
        <taxon>Heunggongvirae</taxon>
        <taxon>Uroviricota</taxon>
        <taxon>Caudoviricetes</taxon>
        <taxon>Peduoviridae</taxon>
        <taxon>Maltschvirus</taxon>
        <taxon>Maltschvirus maltsch</taxon>
    </lineage>
</organism>
<protein>
    <submittedName>
        <fullName evidence="5">DNA-directed DNA polymerase, family A, palm domain containing protein</fullName>
    </submittedName>
</protein>
<name>A0A6J5LGJ6_9CAUD</name>
<sequence>MSGWIVPDFETRSAVDLKKAGADRYAEDPTTDILTLCWAWERGKRGIWHPGEPFPAELEAAILRNYIFVPHNARFERAIWREHMVKLYGAPPIPLEQWADTMARCANMVLPQSLDRALKVLALPIEKDMEGNRLIRAVSRFKKGAWPELTPAIRDRIDTYCATDVDAQVALHKRVGWLDDGERKVWEMDQRINDRGFAVDMPLIRAMQKIVDDATGPLALRFSELTGGLSFTQIGKVKDWCHSRGVMIPDMAMATLDALLGGDPSDDEEDEDGTDEVPETTEFHCDLPEDVREALSIRRLVGSASVKKLKAAHECVSADGRVHGVLNYHGAGPGRWSAKLFQPHNLPRGTIKGDPDTKVAALMTGDHEYVQAVLGPPVEVVVSSLRHTIMASAGKTFIARDYSGIEARICLALAGQTDKVELLASGADVYIDMALDIWPHLRPLFNSKVEELGYKGAVGWFKDAYLEERQTGKNSVLGLGFQMGPPKFHDRYCADRDLAFAESVVDAYRHRWAPKVPELWYGLERAALAAVRFGRPEEAYGVVFRMEDRWLTARLPSGRKLWYYNPVPRRKEMPWSTPENPDIRWTWTYQAMKQGKWLTIDAFGGQLTENVVQALARDLLVNAMFNCERAGLDIVLTVHDEIICEVPIGTDPALLEACMLDVPQWARNIGIPIAVEGWEGERYRK</sequence>
<evidence type="ECO:0000256" key="3">
    <source>
        <dbReference type="SAM" id="MobiDB-lite"/>
    </source>
</evidence>
<dbReference type="InterPro" id="IPR002298">
    <property type="entry name" value="DNA_polymerase_A"/>
</dbReference>
<dbReference type="GO" id="GO:0006261">
    <property type="term" value="P:DNA-templated DNA replication"/>
    <property type="evidence" value="ECO:0007669"/>
    <property type="project" value="InterPro"/>
</dbReference>
<evidence type="ECO:0000256" key="2">
    <source>
        <dbReference type="ARBA" id="ARBA00023109"/>
    </source>
</evidence>
<dbReference type="SUPFAM" id="SSF56672">
    <property type="entry name" value="DNA/RNA polymerases"/>
    <property type="match status" value="1"/>
</dbReference>
<dbReference type="SMART" id="SM00482">
    <property type="entry name" value="POLAc"/>
    <property type="match status" value="1"/>
</dbReference>
<dbReference type="GO" id="GO:0003677">
    <property type="term" value="F:DNA binding"/>
    <property type="evidence" value="ECO:0007669"/>
    <property type="project" value="InterPro"/>
</dbReference>
<dbReference type="GO" id="GO:0039693">
    <property type="term" value="P:viral DNA genome replication"/>
    <property type="evidence" value="ECO:0007669"/>
    <property type="project" value="UniProtKB-KW"/>
</dbReference>
<dbReference type="InterPro" id="IPR001098">
    <property type="entry name" value="DNA-dir_DNA_pol_A_palm_dom"/>
</dbReference>
<dbReference type="GO" id="GO:0003887">
    <property type="term" value="F:DNA-directed DNA polymerase activity"/>
    <property type="evidence" value="ECO:0007669"/>
    <property type="project" value="UniProtKB-KW"/>
</dbReference>
<evidence type="ECO:0000259" key="4">
    <source>
        <dbReference type="SMART" id="SM00482"/>
    </source>
</evidence>
<keyword evidence="5" id="KW-0808">Transferase</keyword>
<feature type="domain" description="DNA-directed DNA polymerase family A palm" evidence="4">
    <location>
        <begin position="383"/>
        <end position="650"/>
    </location>
</feature>
<dbReference type="PANTHER" id="PTHR10133">
    <property type="entry name" value="DNA POLYMERASE I"/>
    <property type="match status" value="1"/>
</dbReference>
<proteinExistence type="predicted"/>
<feature type="region of interest" description="Disordered" evidence="3">
    <location>
        <begin position="259"/>
        <end position="281"/>
    </location>
</feature>
<keyword evidence="2" id="KW-1194">Viral DNA replication</keyword>
<dbReference type="Gene3D" id="3.30.70.370">
    <property type="match status" value="1"/>
</dbReference>
<dbReference type="EMBL" id="LR796258">
    <property type="protein sequence ID" value="CAB4132060.1"/>
    <property type="molecule type" value="Genomic_DNA"/>
</dbReference>
<gene>
    <name evidence="5" type="ORF">UFOVP134_15</name>
</gene>
<keyword evidence="5" id="KW-0239">DNA-directed DNA polymerase</keyword>